<feature type="binding site" evidence="17">
    <location>
        <position position="334"/>
    </location>
    <ligand>
        <name>(6S)-NADPHX</name>
        <dbReference type="ChEBI" id="CHEBI:64076"/>
    </ligand>
</feature>
<dbReference type="InterPro" id="IPR036652">
    <property type="entry name" value="YjeF_N_dom_sf"/>
</dbReference>
<dbReference type="EMBL" id="FNGO01000010">
    <property type="protein sequence ID" value="SDL84643.1"/>
    <property type="molecule type" value="Genomic_DNA"/>
</dbReference>
<evidence type="ECO:0000313" key="23">
    <source>
        <dbReference type="Proteomes" id="UP000199476"/>
    </source>
</evidence>
<comment type="function">
    <text evidence="18">Catalyzes the epimerization of the S- and R-forms of NAD(P)HX, a damaged form of NAD(P)H that is a result of enzymatic or heat-dependent hydration. This is a prerequisite for the S-specific NAD(P)H-hydrate dehydratase to allow the repair of both epimers of NAD(P)HX.</text>
</comment>
<comment type="similarity">
    <text evidence="3 19">In the N-terminal section; belongs to the NnrE/AIBP family.</text>
</comment>
<dbReference type="HAMAP" id="MF_01966">
    <property type="entry name" value="NADHX_epimerase"/>
    <property type="match status" value="1"/>
</dbReference>
<evidence type="ECO:0000256" key="4">
    <source>
        <dbReference type="ARBA" id="ARBA00009524"/>
    </source>
</evidence>
<dbReference type="PROSITE" id="PS51383">
    <property type="entry name" value="YJEF_C_3"/>
    <property type="match status" value="1"/>
</dbReference>
<evidence type="ECO:0000256" key="3">
    <source>
        <dbReference type="ARBA" id="ARBA00006001"/>
    </source>
</evidence>
<feature type="binding site" evidence="17">
    <location>
        <position position="450"/>
    </location>
    <ligand>
        <name>AMP</name>
        <dbReference type="ChEBI" id="CHEBI:456215"/>
    </ligand>
</feature>
<evidence type="ECO:0000256" key="5">
    <source>
        <dbReference type="ARBA" id="ARBA00022723"/>
    </source>
</evidence>
<dbReference type="EC" id="4.2.1.136" evidence="19"/>
<comment type="caution">
    <text evidence="18">Lacks conserved residue(s) required for the propagation of feature annotation.</text>
</comment>
<feature type="binding site" evidence="17">
    <location>
        <begin position="421"/>
        <end position="425"/>
    </location>
    <ligand>
        <name>AMP</name>
        <dbReference type="ChEBI" id="CHEBI:456215"/>
    </ligand>
</feature>
<comment type="function">
    <text evidence="17">Catalyzes the dehydration of the S-form of NAD(P)HX at the expense of ADP, which is converted to AMP. Together with NAD(P)HX epimerase, which catalyzes the epimerization of the S- and R-forms, the enzyme allows the repair of both epimers of NAD(P)HX, a damaged form of NAD(P)H that is a result of enzymatic or heat-dependent hydration.</text>
</comment>
<evidence type="ECO:0000259" key="21">
    <source>
        <dbReference type="PROSITE" id="PS51385"/>
    </source>
</evidence>
<dbReference type="InterPro" id="IPR029056">
    <property type="entry name" value="Ribokinase-like"/>
</dbReference>
<evidence type="ECO:0000256" key="10">
    <source>
        <dbReference type="ARBA" id="ARBA00023027"/>
    </source>
</evidence>
<dbReference type="RefSeq" id="WP_089759985.1">
    <property type="nucleotide sequence ID" value="NZ_FNGO01000010.1"/>
</dbReference>
<dbReference type="GO" id="GO:0005524">
    <property type="term" value="F:ATP binding"/>
    <property type="evidence" value="ECO:0007669"/>
    <property type="project" value="UniProtKB-UniRule"/>
</dbReference>
<dbReference type="OrthoDB" id="9806925at2"/>
<evidence type="ECO:0000256" key="1">
    <source>
        <dbReference type="ARBA" id="ARBA00000013"/>
    </source>
</evidence>
<dbReference type="AlphaFoldDB" id="A0A1G9NE05"/>
<feature type="binding site" evidence="18">
    <location>
        <begin position="58"/>
        <end position="62"/>
    </location>
    <ligand>
        <name>(6S)-NADPHX</name>
        <dbReference type="ChEBI" id="CHEBI:64076"/>
    </ligand>
</feature>
<evidence type="ECO:0000259" key="20">
    <source>
        <dbReference type="PROSITE" id="PS51383"/>
    </source>
</evidence>
<dbReference type="InterPro" id="IPR004443">
    <property type="entry name" value="YjeF_N_dom"/>
</dbReference>
<sequence>MILLTGEEMARADKKAIDMGMPELILMETAGRSTAAGTYSRWQDRAEEGIVVISGGGNNGGDGLVAARYFDSWGLDVKVILLTSPENLEGVNRENYRMCRLQNIEIIPENSGKIDAAEDMIAEAGIIVDAMLGTGLKGAVRGKAAEMVELVNKAGAARIAVDIPTGVEAGTGRAPGGAVKADLTVTMQDAKVGHLLYPGRSFCGELTVSDLGFPDEVYDEIEPQHFRLVDEEVSSLLPPRPETGHKGTFGEVLVAAGSRNMPGAALLTAKAALAGGAGVVRLALPEESAAAITSAAPEIVLIPLAGEEGELSSSNLEKLIGYADSADAMALGPGLGSGEPAAELVNGLLKELDLPLVLDADGINNLSELALAAGYSGELIMTPHPGEMGRLLEMSPQQVVENKLDVAREFSREQDCELILKGADTLSALTEGEVFINPTGNQGMATAGSGDVLTGLTAGLLAQTQNSEISACLAPYLHGRAGDMALEEKGSYSLTAGDILDRLGAAFSSVSKNAVRQEDKRE</sequence>
<gene>
    <name evidence="18" type="primary">nnrE</name>
    <name evidence="17" type="synonym">nnrD</name>
    <name evidence="22" type="ORF">SAMN04488692_11043</name>
</gene>
<keyword evidence="8 17" id="KW-0521">NADP</keyword>
<keyword evidence="13" id="KW-0511">Multifunctional enzyme</keyword>
<evidence type="ECO:0000256" key="11">
    <source>
        <dbReference type="ARBA" id="ARBA00023235"/>
    </source>
</evidence>
<organism evidence="22 23">
    <name type="scientific">Halarsenatibacter silvermanii</name>
    <dbReference type="NCBI Taxonomy" id="321763"/>
    <lineage>
        <taxon>Bacteria</taxon>
        <taxon>Bacillati</taxon>
        <taxon>Bacillota</taxon>
        <taxon>Clostridia</taxon>
        <taxon>Halanaerobiales</taxon>
        <taxon>Halarsenatibacteraceae</taxon>
        <taxon>Halarsenatibacter</taxon>
    </lineage>
</organism>
<comment type="subunit">
    <text evidence="17">Homotetramer.</text>
</comment>
<evidence type="ECO:0000256" key="2">
    <source>
        <dbReference type="ARBA" id="ARBA00000909"/>
    </source>
</evidence>
<comment type="function">
    <text evidence="14 19">Bifunctional enzyme that catalyzes the epimerization of the S- and R-forms of NAD(P)HX and the dehydration of the S-form of NAD(P)HX at the expense of ADP, which is converted to AMP. This allows the repair of both epimers of NAD(P)HX, a damaged form of NAD(P)H that is a result of enzymatic or heat-dependent hydration.</text>
</comment>
<evidence type="ECO:0000256" key="16">
    <source>
        <dbReference type="ARBA" id="ARBA00049209"/>
    </source>
</evidence>
<comment type="catalytic activity">
    <reaction evidence="1 18 19">
        <text>(6R)-NADHX = (6S)-NADHX</text>
        <dbReference type="Rhea" id="RHEA:32215"/>
        <dbReference type="ChEBI" id="CHEBI:64074"/>
        <dbReference type="ChEBI" id="CHEBI:64075"/>
        <dbReference type="EC" id="5.1.99.6"/>
    </reaction>
</comment>
<comment type="catalytic activity">
    <reaction evidence="16 17 19">
        <text>(6S)-NADPHX + ADP = AMP + phosphate + NADPH + H(+)</text>
        <dbReference type="Rhea" id="RHEA:32235"/>
        <dbReference type="ChEBI" id="CHEBI:15378"/>
        <dbReference type="ChEBI" id="CHEBI:43474"/>
        <dbReference type="ChEBI" id="CHEBI:57783"/>
        <dbReference type="ChEBI" id="CHEBI:64076"/>
        <dbReference type="ChEBI" id="CHEBI:456215"/>
        <dbReference type="ChEBI" id="CHEBI:456216"/>
        <dbReference type="EC" id="4.2.1.136"/>
    </reaction>
</comment>
<dbReference type="Gene3D" id="3.40.1190.20">
    <property type="match status" value="1"/>
</dbReference>
<feature type="domain" description="YjeF N-terminal" evidence="21">
    <location>
        <begin position="9"/>
        <end position="219"/>
    </location>
</feature>
<dbReference type="GO" id="GO:0110051">
    <property type="term" value="P:metabolite repair"/>
    <property type="evidence" value="ECO:0007669"/>
    <property type="project" value="TreeGrafter"/>
</dbReference>
<evidence type="ECO:0000256" key="12">
    <source>
        <dbReference type="ARBA" id="ARBA00023239"/>
    </source>
</evidence>
<reference evidence="22 23" key="1">
    <citation type="submission" date="2016-10" db="EMBL/GenBank/DDBJ databases">
        <authorList>
            <person name="de Groot N.N."/>
        </authorList>
    </citation>
    <scope>NUCLEOTIDE SEQUENCE [LARGE SCALE GENOMIC DNA]</scope>
    <source>
        <strain evidence="22 23">SLAS-1</strain>
    </source>
</reference>
<keyword evidence="11 18" id="KW-0413">Isomerase</keyword>
<dbReference type="Pfam" id="PF03853">
    <property type="entry name" value="YjeF_N"/>
    <property type="match status" value="1"/>
</dbReference>
<keyword evidence="5 18" id="KW-0479">Metal-binding</keyword>
<protein>
    <recommendedName>
        <fullName evidence="19">Bifunctional NAD(P)H-hydrate repair enzyme</fullName>
    </recommendedName>
    <alternativeName>
        <fullName evidence="19">Nicotinamide nucleotide repair protein</fullName>
    </alternativeName>
    <domain>
        <recommendedName>
            <fullName evidence="19">ADP-dependent (S)-NAD(P)H-hydrate dehydratase</fullName>
            <ecNumber evidence="19">4.2.1.136</ecNumber>
        </recommendedName>
        <alternativeName>
            <fullName evidence="19">ADP-dependent NAD(P)HX dehydratase</fullName>
        </alternativeName>
    </domain>
    <domain>
        <recommendedName>
            <fullName evidence="19">NAD(P)H-hydrate epimerase</fullName>
            <ecNumber evidence="19">5.1.99.6</ecNumber>
        </recommendedName>
    </domain>
</protein>
<dbReference type="InterPro" id="IPR000631">
    <property type="entry name" value="CARKD"/>
</dbReference>
<dbReference type="STRING" id="321763.SAMN04488692_11043"/>
<dbReference type="NCBIfam" id="TIGR00196">
    <property type="entry name" value="yjeF_cterm"/>
    <property type="match status" value="1"/>
</dbReference>
<feature type="binding site" evidence="18">
    <location>
        <position position="162"/>
    </location>
    <ligand>
        <name>(6S)-NADPHX</name>
        <dbReference type="ChEBI" id="CHEBI:64076"/>
    </ligand>
</feature>
<feature type="binding site" evidence="17">
    <location>
        <position position="264"/>
    </location>
    <ligand>
        <name>(6S)-NADPHX</name>
        <dbReference type="ChEBI" id="CHEBI:64076"/>
    </ligand>
</feature>
<accession>A0A1G9NE05</accession>
<comment type="cofactor">
    <cofactor evidence="18 19">
        <name>K(+)</name>
        <dbReference type="ChEBI" id="CHEBI:29103"/>
    </cofactor>
    <text evidence="18 19">Binds 1 potassium ion per subunit.</text>
</comment>
<dbReference type="EC" id="5.1.99.6" evidence="19"/>
<evidence type="ECO:0000256" key="15">
    <source>
        <dbReference type="ARBA" id="ARBA00048238"/>
    </source>
</evidence>
<dbReference type="SUPFAM" id="SSF64153">
    <property type="entry name" value="YjeF N-terminal domain-like"/>
    <property type="match status" value="1"/>
</dbReference>
<evidence type="ECO:0000256" key="7">
    <source>
        <dbReference type="ARBA" id="ARBA00022840"/>
    </source>
</evidence>
<dbReference type="PANTHER" id="PTHR12592">
    <property type="entry name" value="ATP-DEPENDENT (S)-NAD(P)H-HYDRATE DEHYDRATASE FAMILY MEMBER"/>
    <property type="match status" value="1"/>
</dbReference>
<feature type="domain" description="YjeF C-terminal" evidence="20">
    <location>
        <begin position="229"/>
        <end position="510"/>
    </location>
</feature>
<evidence type="ECO:0000256" key="17">
    <source>
        <dbReference type="HAMAP-Rule" id="MF_01965"/>
    </source>
</evidence>
<evidence type="ECO:0000256" key="9">
    <source>
        <dbReference type="ARBA" id="ARBA00022958"/>
    </source>
</evidence>
<dbReference type="GO" id="GO:0046496">
    <property type="term" value="P:nicotinamide nucleotide metabolic process"/>
    <property type="evidence" value="ECO:0007669"/>
    <property type="project" value="UniProtKB-UniRule"/>
</dbReference>
<evidence type="ECO:0000256" key="18">
    <source>
        <dbReference type="HAMAP-Rule" id="MF_01966"/>
    </source>
</evidence>
<evidence type="ECO:0000256" key="6">
    <source>
        <dbReference type="ARBA" id="ARBA00022741"/>
    </source>
</evidence>
<dbReference type="Pfam" id="PF01256">
    <property type="entry name" value="Carb_kinase"/>
    <property type="match status" value="1"/>
</dbReference>
<dbReference type="InterPro" id="IPR030677">
    <property type="entry name" value="Nnr"/>
</dbReference>
<dbReference type="SUPFAM" id="SSF53613">
    <property type="entry name" value="Ribokinase-like"/>
    <property type="match status" value="1"/>
</dbReference>
<feature type="binding site" evidence="17">
    <location>
        <position position="384"/>
    </location>
    <ligand>
        <name>(6S)-NADPHX</name>
        <dbReference type="ChEBI" id="CHEBI:64076"/>
    </ligand>
</feature>
<dbReference type="PANTHER" id="PTHR12592:SF0">
    <property type="entry name" value="ATP-DEPENDENT (S)-NAD(P)H-HYDRATE DEHYDRATASE"/>
    <property type="match status" value="1"/>
</dbReference>
<feature type="binding site" evidence="18">
    <location>
        <begin position="133"/>
        <end position="139"/>
    </location>
    <ligand>
        <name>(6S)-NADPHX</name>
        <dbReference type="ChEBI" id="CHEBI:64076"/>
    </ligand>
</feature>
<keyword evidence="23" id="KW-1185">Reference proteome</keyword>
<evidence type="ECO:0000256" key="19">
    <source>
        <dbReference type="PIRNR" id="PIRNR017184"/>
    </source>
</evidence>
<proteinExistence type="inferred from homology"/>
<dbReference type="CDD" id="cd01171">
    <property type="entry name" value="YXKO-related"/>
    <property type="match status" value="1"/>
</dbReference>
<dbReference type="HAMAP" id="MF_01965">
    <property type="entry name" value="NADHX_dehydratase"/>
    <property type="match status" value="1"/>
</dbReference>
<comment type="similarity">
    <text evidence="18">Belongs to the NnrE/AIBP family.</text>
</comment>
<feature type="binding site" evidence="18">
    <location>
        <position position="59"/>
    </location>
    <ligand>
        <name>K(+)</name>
        <dbReference type="ChEBI" id="CHEBI:29103"/>
    </ligand>
</feature>
<dbReference type="GO" id="GO:0052856">
    <property type="term" value="F:NAD(P)HX epimerase activity"/>
    <property type="evidence" value="ECO:0007669"/>
    <property type="project" value="UniProtKB-UniRule"/>
</dbReference>
<keyword evidence="7 17" id="KW-0067">ATP-binding</keyword>
<dbReference type="PIRSF" id="PIRSF017184">
    <property type="entry name" value="Nnr"/>
    <property type="match status" value="1"/>
</dbReference>
<keyword evidence="12 17" id="KW-0456">Lyase</keyword>
<comment type="catalytic activity">
    <reaction evidence="2 18 19">
        <text>(6R)-NADPHX = (6S)-NADPHX</text>
        <dbReference type="Rhea" id="RHEA:32227"/>
        <dbReference type="ChEBI" id="CHEBI:64076"/>
        <dbReference type="ChEBI" id="CHEBI:64077"/>
        <dbReference type="EC" id="5.1.99.6"/>
    </reaction>
</comment>
<dbReference type="GO" id="GO:0052855">
    <property type="term" value="F:ADP-dependent NAD(P)H-hydrate dehydratase activity"/>
    <property type="evidence" value="ECO:0007669"/>
    <property type="project" value="UniProtKB-UniRule"/>
</dbReference>
<keyword evidence="9 18" id="KW-0630">Potassium</keyword>
<evidence type="ECO:0000313" key="22">
    <source>
        <dbReference type="EMBL" id="SDL84643.1"/>
    </source>
</evidence>
<comment type="similarity">
    <text evidence="4 19">In the C-terminal section; belongs to the NnrD/CARKD family.</text>
</comment>
<comment type="cofactor">
    <cofactor evidence="17">
        <name>Mg(2+)</name>
        <dbReference type="ChEBI" id="CHEBI:18420"/>
    </cofactor>
</comment>
<dbReference type="GO" id="GO:0046872">
    <property type="term" value="F:metal ion binding"/>
    <property type="evidence" value="ECO:0007669"/>
    <property type="project" value="UniProtKB-UniRule"/>
</dbReference>
<dbReference type="Gene3D" id="3.40.50.10260">
    <property type="entry name" value="YjeF N-terminal domain"/>
    <property type="match status" value="1"/>
</dbReference>
<comment type="similarity">
    <text evidence="17">Belongs to the NnrD/CARKD family.</text>
</comment>
<keyword evidence="6 17" id="KW-0547">Nucleotide-binding</keyword>
<feature type="binding site" evidence="18">
    <location>
        <position position="129"/>
    </location>
    <ligand>
        <name>K(+)</name>
        <dbReference type="ChEBI" id="CHEBI:29103"/>
    </ligand>
</feature>
<name>A0A1G9NE05_9FIRM</name>
<evidence type="ECO:0000256" key="8">
    <source>
        <dbReference type="ARBA" id="ARBA00022857"/>
    </source>
</evidence>
<keyword evidence="10 17" id="KW-0520">NAD</keyword>
<dbReference type="NCBIfam" id="TIGR00197">
    <property type="entry name" value="yjeF_nterm"/>
    <property type="match status" value="1"/>
</dbReference>
<evidence type="ECO:0000256" key="14">
    <source>
        <dbReference type="ARBA" id="ARBA00025153"/>
    </source>
</evidence>
<feature type="binding site" evidence="18">
    <location>
        <position position="165"/>
    </location>
    <ligand>
        <name>K(+)</name>
        <dbReference type="ChEBI" id="CHEBI:29103"/>
    </ligand>
</feature>
<dbReference type="Proteomes" id="UP000199476">
    <property type="component" value="Unassembled WGS sequence"/>
</dbReference>
<evidence type="ECO:0000256" key="13">
    <source>
        <dbReference type="ARBA" id="ARBA00023268"/>
    </source>
</evidence>
<comment type="catalytic activity">
    <reaction evidence="15 17 19">
        <text>(6S)-NADHX + ADP = AMP + phosphate + NADH + H(+)</text>
        <dbReference type="Rhea" id="RHEA:32223"/>
        <dbReference type="ChEBI" id="CHEBI:15378"/>
        <dbReference type="ChEBI" id="CHEBI:43474"/>
        <dbReference type="ChEBI" id="CHEBI:57945"/>
        <dbReference type="ChEBI" id="CHEBI:64074"/>
        <dbReference type="ChEBI" id="CHEBI:456215"/>
        <dbReference type="ChEBI" id="CHEBI:456216"/>
        <dbReference type="EC" id="4.2.1.136"/>
    </reaction>
</comment>
<dbReference type="PROSITE" id="PS51385">
    <property type="entry name" value="YJEF_N"/>
    <property type="match status" value="1"/>
</dbReference>
<feature type="binding site" evidence="17">
    <location>
        <position position="451"/>
    </location>
    <ligand>
        <name>(6S)-NADPHX</name>
        <dbReference type="ChEBI" id="CHEBI:64076"/>
    </ligand>
</feature>